<evidence type="ECO:0000313" key="2">
    <source>
        <dbReference type="Proteomes" id="UP001142393"/>
    </source>
</evidence>
<proteinExistence type="predicted"/>
<accession>A0A9W8TZ09</accession>
<protein>
    <submittedName>
        <fullName evidence="1">Uncharacterized protein</fullName>
    </submittedName>
</protein>
<comment type="caution">
    <text evidence="1">The sequence shown here is derived from an EMBL/GenBank/DDBJ whole genome shotgun (WGS) entry which is preliminary data.</text>
</comment>
<name>A0A9W8TZ09_9AGAR</name>
<sequence length="131" mass="15079">MSSFSSLNATSAHLHFNQYQPYIDGITMPIPGFDNHVYPIGHESKGQALYFEYGQWRAQTIRAELHELQHANMGRKSAFSSIVSVLTLYLLRYAEVDRRSLDPPPVVALRLYQLVQTGPYNFQEIEIINYE</sequence>
<keyword evidence="2" id="KW-1185">Reference proteome</keyword>
<evidence type="ECO:0000313" key="1">
    <source>
        <dbReference type="EMBL" id="KAJ3745754.1"/>
    </source>
</evidence>
<dbReference type="Proteomes" id="UP001142393">
    <property type="component" value="Unassembled WGS sequence"/>
</dbReference>
<reference evidence="1 2" key="1">
    <citation type="journal article" date="2023" name="Proc. Natl. Acad. Sci. U.S.A.">
        <title>A global phylogenomic analysis of the shiitake genus Lentinula.</title>
        <authorList>
            <person name="Sierra-Patev S."/>
            <person name="Min B."/>
            <person name="Naranjo-Ortiz M."/>
            <person name="Looney B."/>
            <person name="Konkel Z."/>
            <person name="Slot J.C."/>
            <person name="Sakamoto Y."/>
            <person name="Steenwyk J.L."/>
            <person name="Rokas A."/>
            <person name="Carro J."/>
            <person name="Camarero S."/>
            <person name="Ferreira P."/>
            <person name="Molpeceres G."/>
            <person name="Ruiz-Duenas F.J."/>
            <person name="Serrano A."/>
            <person name="Henrissat B."/>
            <person name="Drula E."/>
            <person name="Hughes K.W."/>
            <person name="Mata J.L."/>
            <person name="Ishikawa N.K."/>
            <person name="Vargas-Isla R."/>
            <person name="Ushijima S."/>
            <person name="Smith C.A."/>
            <person name="Donoghue J."/>
            <person name="Ahrendt S."/>
            <person name="Andreopoulos W."/>
            <person name="He G."/>
            <person name="LaButti K."/>
            <person name="Lipzen A."/>
            <person name="Ng V."/>
            <person name="Riley R."/>
            <person name="Sandor L."/>
            <person name="Barry K."/>
            <person name="Martinez A.T."/>
            <person name="Xiao Y."/>
            <person name="Gibbons J.G."/>
            <person name="Terashima K."/>
            <person name="Grigoriev I.V."/>
            <person name="Hibbett D."/>
        </authorList>
    </citation>
    <scope>NUCLEOTIDE SEQUENCE [LARGE SCALE GENOMIC DNA]</scope>
    <source>
        <strain evidence="1 2">TFB7810</strain>
    </source>
</reference>
<organism evidence="1 2">
    <name type="scientific">Lentinula detonsa</name>
    <dbReference type="NCBI Taxonomy" id="2804962"/>
    <lineage>
        <taxon>Eukaryota</taxon>
        <taxon>Fungi</taxon>
        <taxon>Dikarya</taxon>
        <taxon>Basidiomycota</taxon>
        <taxon>Agaricomycotina</taxon>
        <taxon>Agaricomycetes</taxon>
        <taxon>Agaricomycetidae</taxon>
        <taxon>Agaricales</taxon>
        <taxon>Marasmiineae</taxon>
        <taxon>Omphalotaceae</taxon>
        <taxon>Lentinula</taxon>
    </lineage>
</organism>
<dbReference type="AlphaFoldDB" id="A0A9W8TZ09"/>
<gene>
    <name evidence="1" type="ORF">DFH05DRAFT_1489312</name>
</gene>
<dbReference type="EMBL" id="JANVFU010000005">
    <property type="protein sequence ID" value="KAJ3745754.1"/>
    <property type="molecule type" value="Genomic_DNA"/>
</dbReference>